<organism evidence="2 3">
    <name type="scientific">Corynespora cassiicola Philippines</name>
    <dbReference type="NCBI Taxonomy" id="1448308"/>
    <lineage>
        <taxon>Eukaryota</taxon>
        <taxon>Fungi</taxon>
        <taxon>Dikarya</taxon>
        <taxon>Ascomycota</taxon>
        <taxon>Pezizomycotina</taxon>
        <taxon>Dothideomycetes</taxon>
        <taxon>Pleosporomycetidae</taxon>
        <taxon>Pleosporales</taxon>
        <taxon>Corynesporascaceae</taxon>
        <taxon>Corynespora</taxon>
    </lineage>
</organism>
<name>A0A2T2NXC7_CORCC</name>
<gene>
    <name evidence="2" type="ORF">BS50DRAFT_304432</name>
</gene>
<reference evidence="2 3" key="1">
    <citation type="journal article" date="2018" name="Front. Microbiol.">
        <title>Genome-Wide Analysis of Corynespora cassiicola Leaf Fall Disease Putative Effectors.</title>
        <authorList>
            <person name="Lopez D."/>
            <person name="Ribeiro S."/>
            <person name="Label P."/>
            <person name="Fumanal B."/>
            <person name="Venisse J.S."/>
            <person name="Kohler A."/>
            <person name="de Oliveira R.R."/>
            <person name="Labutti K."/>
            <person name="Lipzen A."/>
            <person name="Lail K."/>
            <person name="Bauer D."/>
            <person name="Ohm R.A."/>
            <person name="Barry K.W."/>
            <person name="Spatafora J."/>
            <person name="Grigoriev I.V."/>
            <person name="Martin F.M."/>
            <person name="Pujade-Renaud V."/>
        </authorList>
    </citation>
    <scope>NUCLEOTIDE SEQUENCE [LARGE SCALE GENOMIC DNA]</scope>
    <source>
        <strain evidence="2 3">Philippines</strain>
    </source>
</reference>
<evidence type="ECO:0000313" key="2">
    <source>
        <dbReference type="EMBL" id="PSN70077.1"/>
    </source>
</evidence>
<protein>
    <submittedName>
        <fullName evidence="2">Uncharacterized protein</fullName>
    </submittedName>
</protein>
<dbReference type="EMBL" id="KZ678132">
    <property type="protein sequence ID" value="PSN70077.1"/>
    <property type="molecule type" value="Genomic_DNA"/>
</dbReference>
<dbReference type="AlphaFoldDB" id="A0A2T2NXC7"/>
<keyword evidence="3" id="KW-1185">Reference proteome</keyword>
<feature type="compositionally biased region" description="Basic residues" evidence="1">
    <location>
        <begin position="13"/>
        <end position="23"/>
    </location>
</feature>
<dbReference type="Proteomes" id="UP000240883">
    <property type="component" value="Unassembled WGS sequence"/>
</dbReference>
<evidence type="ECO:0000313" key="3">
    <source>
        <dbReference type="Proteomes" id="UP000240883"/>
    </source>
</evidence>
<accession>A0A2T2NXC7</accession>
<proteinExistence type="predicted"/>
<sequence>MQAARGAGETGRKRASTRGRPGKRATISVERAMLAVALGLQPGARGRGRGRGRGRVAGAGAGAMSSASSLSSSCRRRE</sequence>
<feature type="region of interest" description="Disordered" evidence="1">
    <location>
        <begin position="1"/>
        <end position="27"/>
    </location>
</feature>
<feature type="region of interest" description="Disordered" evidence="1">
    <location>
        <begin position="39"/>
        <end position="78"/>
    </location>
</feature>
<feature type="compositionally biased region" description="Low complexity" evidence="1">
    <location>
        <begin position="62"/>
        <end position="78"/>
    </location>
</feature>
<evidence type="ECO:0000256" key="1">
    <source>
        <dbReference type="SAM" id="MobiDB-lite"/>
    </source>
</evidence>